<name>A0A291RLB9_9NOCA</name>
<feature type="domain" description="HTH tetR-type" evidence="3">
    <location>
        <begin position="20"/>
        <end position="84"/>
    </location>
</feature>
<dbReference type="Proteomes" id="UP000221961">
    <property type="component" value="Chromosome"/>
</dbReference>
<reference evidence="4 5" key="1">
    <citation type="submission" date="2017-10" db="EMBL/GenBank/DDBJ databases">
        <title>Comparative genomics between pathogenic Norcardia.</title>
        <authorList>
            <person name="Zeng L."/>
        </authorList>
    </citation>
    <scope>NUCLEOTIDE SEQUENCE [LARGE SCALE GENOMIC DNA]</scope>
    <source>
        <strain evidence="4 5">NC_YFY_NT001</strain>
    </source>
</reference>
<dbReference type="GO" id="GO:0003677">
    <property type="term" value="F:DNA binding"/>
    <property type="evidence" value="ECO:0007669"/>
    <property type="project" value="UniProtKB-UniRule"/>
</dbReference>
<evidence type="ECO:0000259" key="3">
    <source>
        <dbReference type="PROSITE" id="PS50977"/>
    </source>
</evidence>
<dbReference type="Gene3D" id="1.10.357.10">
    <property type="entry name" value="Tetracycline Repressor, domain 2"/>
    <property type="match status" value="1"/>
</dbReference>
<proteinExistence type="predicted"/>
<dbReference type="GeneID" id="88359462"/>
<accession>A0A291RLB9</accession>
<dbReference type="KEGG" id="ntp:CRH09_19040"/>
<evidence type="ECO:0000256" key="2">
    <source>
        <dbReference type="PROSITE-ProRule" id="PRU00335"/>
    </source>
</evidence>
<keyword evidence="1 2" id="KW-0238">DNA-binding</keyword>
<protein>
    <recommendedName>
        <fullName evidence="3">HTH tetR-type domain-containing protein</fullName>
    </recommendedName>
</protein>
<evidence type="ECO:0000313" key="4">
    <source>
        <dbReference type="EMBL" id="ATL67974.1"/>
    </source>
</evidence>
<evidence type="ECO:0000313" key="5">
    <source>
        <dbReference type="Proteomes" id="UP000221961"/>
    </source>
</evidence>
<feature type="DNA-binding region" description="H-T-H motif" evidence="2">
    <location>
        <begin position="47"/>
        <end position="66"/>
    </location>
</feature>
<dbReference type="SUPFAM" id="SSF46689">
    <property type="entry name" value="Homeodomain-like"/>
    <property type="match status" value="1"/>
</dbReference>
<gene>
    <name evidence="4" type="ORF">CRH09_19040</name>
</gene>
<organism evidence="4 5">
    <name type="scientific">Nocardia terpenica</name>
    <dbReference type="NCBI Taxonomy" id="455432"/>
    <lineage>
        <taxon>Bacteria</taxon>
        <taxon>Bacillati</taxon>
        <taxon>Actinomycetota</taxon>
        <taxon>Actinomycetes</taxon>
        <taxon>Mycobacteriales</taxon>
        <taxon>Nocardiaceae</taxon>
        <taxon>Nocardia</taxon>
    </lineage>
</organism>
<dbReference type="PROSITE" id="PS50977">
    <property type="entry name" value="HTH_TETR_2"/>
    <property type="match status" value="1"/>
</dbReference>
<dbReference type="AlphaFoldDB" id="A0A291RLB9"/>
<dbReference type="InterPro" id="IPR009057">
    <property type="entry name" value="Homeodomain-like_sf"/>
</dbReference>
<evidence type="ECO:0000256" key="1">
    <source>
        <dbReference type="ARBA" id="ARBA00023125"/>
    </source>
</evidence>
<dbReference type="InterPro" id="IPR001647">
    <property type="entry name" value="HTH_TetR"/>
</dbReference>
<sequence>MSDPIPAAGVSRRRSRLSDEQTAQRMLAAATAMVERAGLTVSLEHLSFEEVIRAAGVARSAVYRRWPYKDLFFSDLLVELARGVNPVLAEANPAAMAAVGASVLEHLEWARTPGLRRALAGEVLRCGAAEEFSLFARSPAWRTYFAVQATFQGLPDGALRERVRAALTVSEQALVEQVATAYTRVCALIGLRVRPQAGVGFDTVARAATAALRGLVLMAPVNPAITRIRVRANPFDAPAAAEWSEPALILATTVVGLTEPDPDLVWSPEHEAVVRAALTSGSWAAHRSP</sequence>
<dbReference type="RefSeq" id="WP_098695079.1">
    <property type="nucleotide sequence ID" value="NZ_CP023778.1"/>
</dbReference>
<dbReference type="EMBL" id="CP023778">
    <property type="protein sequence ID" value="ATL67974.1"/>
    <property type="molecule type" value="Genomic_DNA"/>
</dbReference>